<feature type="compositionally biased region" description="Basic residues" evidence="2">
    <location>
        <begin position="11"/>
        <end position="20"/>
    </location>
</feature>
<dbReference type="GeneID" id="5856136"/>
<dbReference type="AlphaFoldDB" id="A8PWH2"/>
<dbReference type="STRING" id="425265.A8PWH2"/>
<name>A8PWH2_MALGO</name>
<feature type="region of interest" description="Disordered" evidence="2">
    <location>
        <begin position="1"/>
        <end position="26"/>
    </location>
</feature>
<dbReference type="InterPro" id="IPR016024">
    <property type="entry name" value="ARM-type_fold"/>
</dbReference>
<dbReference type="EMBL" id="AAYY01000003">
    <property type="protein sequence ID" value="EDP44617.1"/>
    <property type="molecule type" value="Genomic_DNA"/>
</dbReference>
<dbReference type="PANTHER" id="PTHR13347">
    <property type="entry name" value="HEAT REPEAT-CONTAINING PROTEIN 3"/>
    <property type="match status" value="1"/>
</dbReference>
<comment type="caution">
    <text evidence="4">The sequence shown here is derived from an EMBL/GenBank/DDBJ whole genome shotgun (WGS) entry which is preliminary data.</text>
</comment>
<dbReference type="SUPFAM" id="SSF48371">
    <property type="entry name" value="ARM repeat"/>
    <property type="match status" value="1"/>
</dbReference>
<dbReference type="Gene3D" id="1.25.10.10">
    <property type="entry name" value="Leucine-rich Repeat Variant"/>
    <property type="match status" value="1"/>
</dbReference>
<reference evidence="4 5" key="1">
    <citation type="journal article" date="2007" name="Proc. Natl. Acad. Sci. U.S.A.">
        <title>Dandruff-associated Malassezia genomes reveal convergent and divergent virulence traits shared with plant and human fungal pathogens.</title>
        <authorList>
            <person name="Xu J."/>
            <person name="Saunders C.W."/>
            <person name="Hu P."/>
            <person name="Grant R.A."/>
            <person name="Boekhout T."/>
            <person name="Kuramae E.E."/>
            <person name="Kronstad J.W."/>
            <person name="Deangelis Y.M."/>
            <person name="Reeder N.L."/>
            <person name="Johnstone K.R."/>
            <person name="Leland M."/>
            <person name="Fieno A.M."/>
            <person name="Begley W.M."/>
            <person name="Sun Y."/>
            <person name="Lacey M.P."/>
            <person name="Chaudhary T."/>
            <person name="Keough T."/>
            <person name="Chu L."/>
            <person name="Sears R."/>
            <person name="Yuan B."/>
            <person name="Dawson T.L.Jr."/>
        </authorList>
    </citation>
    <scope>NUCLEOTIDE SEQUENCE [LARGE SCALE GENOMIC DNA]</scope>
    <source>
        <strain evidence="5">ATCC MYA-4612 / CBS 7966</strain>
    </source>
</reference>
<dbReference type="OrthoDB" id="288703at2759"/>
<accession>A8PWH2</accession>
<dbReference type="VEuPathDB" id="FungiDB:MGL_1099"/>
<evidence type="ECO:0000256" key="1">
    <source>
        <dbReference type="ARBA" id="ARBA00049983"/>
    </source>
</evidence>
<dbReference type="InterPro" id="IPR052616">
    <property type="entry name" value="SYO1-like"/>
</dbReference>
<dbReference type="Pfam" id="PF25567">
    <property type="entry name" value="TPR_SYO1"/>
    <property type="match status" value="1"/>
</dbReference>
<evidence type="ECO:0000256" key="2">
    <source>
        <dbReference type="SAM" id="MobiDB-lite"/>
    </source>
</evidence>
<dbReference type="Proteomes" id="UP000008837">
    <property type="component" value="Unassembled WGS sequence"/>
</dbReference>
<organism evidence="4 5">
    <name type="scientific">Malassezia globosa (strain ATCC MYA-4612 / CBS 7966)</name>
    <name type="common">Dandruff-associated fungus</name>
    <dbReference type="NCBI Taxonomy" id="425265"/>
    <lineage>
        <taxon>Eukaryota</taxon>
        <taxon>Fungi</taxon>
        <taxon>Dikarya</taxon>
        <taxon>Basidiomycota</taxon>
        <taxon>Ustilaginomycotina</taxon>
        <taxon>Malasseziomycetes</taxon>
        <taxon>Malasseziales</taxon>
        <taxon>Malasseziaceae</taxon>
        <taxon>Malassezia</taxon>
    </lineage>
</organism>
<feature type="compositionally biased region" description="Basic and acidic residues" evidence="2">
    <location>
        <begin position="1"/>
        <end position="10"/>
    </location>
</feature>
<keyword evidence="5" id="KW-1185">Reference proteome</keyword>
<evidence type="ECO:0000313" key="5">
    <source>
        <dbReference type="Proteomes" id="UP000008837"/>
    </source>
</evidence>
<dbReference type="KEGG" id="mgl:MGL_1099"/>
<dbReference type="GO" id="GO:0006606">
    <property type="term" value="P:protein import into nucleus"/>
    <property type="evidence" value="ECO:0007669"/>
    <property type="project" value="TreeGrafter"/>
</dbReference>
<evidence type="ECO:0000259" key="3">
    <source>
        <dbReference type="Pfam" id="PF25567"/>
    </source>
</evidence>
<sequence>MPKARPDVARRVQRARRRDPLRRPEHVDVPVPSAEEVVPVLTKLGMDASAPAIETGDKVWALASVATLLADDNRKQLRLLLSHKVVPRVLYALQSDTNLEVRREASGALRNLCLCGDDEILAEIANKRGVEIVLSVMKWAALGLQSHERRLERARAPLIEERERLMAKPLDQMNRKERRHMAKLAQGRLPDATAGATAEFGGESHDAFDMHAWGTDAPTSLQAMDSTAAQCLIETCESLVTCLSSLCELSEKISTRALHWSWHTDLSCATAPASSASLPSAFVGEGLSAWLCEALSLGTRACKAEDPELARLPECLPALISLGIACAQALWVLTDSADGGGTGELVRSLCGRYASTLPKGAAMPTPADERAALQRARHRLECLMQASSFVAPDAAPRAAILGAAACGTLVHVYAFLCTDADVQNEDESQDVQELSSFVQVRIFSRVMQVLKDAQPEMLREDTQSALEVCLELVADMGQAVGPDVSRAAWQPTSQLIPSPLMVSLLRLAAPSPESATENSVAATARRAIETRALAALNNLLWYLALHAPPVPSELPGEDDHDAWDRIHAWRAWAGTQCLEWASSGTISTTTAITSAHEALVSAWNDVFAIAAFWAGVEDVANAAQSSTSTPASMSLSSPDAHQLASSVANDGLAQVSTSIGCLWSIARMLEGQLPLVQPDSSEPTPVVTALMAAYYSAQDASVRVKVLGTMACLARSQHYKMTSSGSSGSGRHGAAALGNAEVPSSYMHVYTSVAEFWADVAGHVPDPETLAALLHAIVDTYADERAPWDSVYRATHLHEKLCSLMPRFMAMAKRVDRRADPAMYRAVQESVETMGAFLAYRQNLP</sequence>
<proteinExistence type="inferred from homology"/>
<dbReference type="InParanoid" id="A8PWH2"/>
<dbReference type="RefSeq" id="XP_001731831.1">
    <property type="nucleotide sequence ID" value="XM_001731779.1"/>
</dbReference>
<dbReference type="GO" id="GO:0051082">
    <property type="term" value="F:unfolded protein binding"/>
    <property type="evidence" value="ECO:0007669"/>
    <property type="project" value="TreeGrafter"/>
</dbReference>
<dbReference type="PANTHER" id="PTHR13347:SF1">
    <property type="entry name" value="HEAT REPEAT-CONTAINING PROTEIN 3"/>
    <property type="match status" value="1"/>
</dbReference>
<protein>
    <recommendedName>
        <fullName evidence="3">SYO1-like TPR repeats domain-containing protein</fullName>
    </recommendedName>
</protein>
<dbReference type="GO" id="GO:0042273">
    <property type="term" value="P:ribosomal large subunit biogenesis"/>
    <property type="evidence" value="ECO:0007669"/>
    <property type="project" value="TreeGrafter"/>
</dbReference>
<gene>
    <name evidence="4" type="ORF">MGL_1099</name>
</gene>
<dbReference type="OMA" id="WCLCESG"/>
<evidence type="ECO:0000313" key="4">
    <source>
        <dbReference type="EMBL" id="EDP44617.1"/>
    </source>
</evidence>
<dbReference type="InterPro" id="IPR011989">
    <property type="entry name" value="ARM-like"/>
</dbReference>
<comment type="similarity">
    <text evidence="1">Belongs to the nuclear import and ribosome assembly adapter family.</text>
</comment>
<dbReference type="InterPro" id="IPR057990">
    <property type="entry name" value="TPR_SYO1"/>
</dbReference>
<feature type="domain" description="SYO1-like TPR repeats" evidence="3">
    <location>
        <begin position="750"/>
        <end position="843"/>
    </location>
</feature>